<dbReference type="PANTHER" id="PTHR42829">
    <property type="entry name" value="NADH-UBIQUINONE OXIDOREDUCTASE CHAIN 5"/>
    <property type="match status" value="1"/>
</dbReference>
<feature type="transmembrane region" description="Helical" evidence="8">
    <location>
        <begin position="158"/>
        <end position="177"/>
    </location>
</feature>
<feature type="transmembrane region" description="Helical" evidence="8">
    <location>
        <begin position="256"/>
        <end position="277"/>
    </location>
</feature>
<feature type="domain" description="NADH:quinone oxidoreductase/Mrp antiporter transmembrane" evidence="9">
    <location>
        <begin position="91"/>
        <end position="360"/>
    </location>
</feature>
<dbReference type="EMBL" id="DQ632742">
    <property type="protein sequence ID" value="ABF60118.1"/>
    <property type="molecule type" value="Genomic_DNA"/>
</dbReference>
<dbReference type="GO" id="GO:0008137">
    <property type="term" value="F:NADH dehydrogenase (ubiquinone) activity"/>
    <property type="evidence" value="ECO:0007669"/>
    <property type="project" value="UniProtKB-EC"/>
</dbReference>
<feature type="transmembrane region" description="Helical" evidence="8">
    <location>
        <begin position="134"/>
        <end position="152"/>
    </location>
</feature>
<feature type="transmembrane region" description="Helical" evidence="8">
    <location>
        <begin position="472"/>
        <end position="492"/>
    </location>
</feature>
<dbReference type="EC" id="7.1.1.2" evidence="2 8"/>
<evidence type="ECO:0000256" key="3">
    <source>
        <dbReference type="ARBA" id="ARBA00021096"/>
    </source>
</evidence>
<dbReference type="PRINTS" id="PR01434">
    <property type="entry name" value="NADHDHGNASE5"/>
</dbReference>
<dbReference type="PANTHER" id="PTHR42829:SF2">
    <property type="entry name" value="NADH-UBIQUINONE OXIDOREDUCTASE CHAIN 5"/>
    <property type="match status" value="1"/>
</dbReference>
<name>Q06SC0_9BIVA</name>
<feature type="transmembrane region" description="Helical" evidence="8">
    <location>
        <begin position="353"/>
        <end position="374"/>
    </location>
</feature>
<dbReference type="InterPro" id="IPR001750">
    <property type="entry name" value="ND/Mrp_TM"/>
</dbReference>
<dbReference type="InterPro" id="IPR001516">
    <property type="entry name" value="Proton_antipo_N"/>
</dbReference>
<keyword evidence="5 8" id="KW-1133">Transmembrane helix</keyword>
<feature type="transmembrane region" description="Helical" evidence="8">
    <location>
        <begin position="534"/>
        <end position="554"/>
    </location>
</feature>
<feature type="transmembrane region" description="Helical" evidence="8">
    <location>
        <begin position="441"/>
        <end position="460"/>
    </location>
</feature>
<organism evidence="11">
    <name type="scientific">Hiatella arctica</name>
    <dbReference type="NCBI Taxonomy" id="120431"/>
    <lineage>
        <taxon>Eukaryota</taxon>
        <taxon>Metazoa</taxon>
        <taxon>Spiralia</taxon>
        <taxon>Lophotrochozoa</taxon>
        <taxon>Mollusca</taxon>
        <taxon>Bivalvia</taxon>
        <taxon>Autobranchia</taxon>
        <taxon>Heteroconchia</taxon>
        <taxon>Euheterodonta</taxon>
        <taxon>Imparidentia</taxon>
        <taxon>Adapedonta</taxon>
        <taxon>Hiatelloidea</taxon>
        <taxon>Hiatellidae</taxon>
        <taxon>Hiatella</taxon>
    </lineage>
</organism>
<feature type="transmembrane region" description="Helical" evidence="8">
    <location>
        <begin position="312"/>
        <end position="333"/>
    </location>
</feature>
<dbReference type="InterPro" id="IPR003945">
    <property type="entry name" value="NU5C-like"/>
</dbReference>
<proteinExistence type="inferred from homology"/>
<evidence type="ECO:0000313" key="11">
    <source>
        <dbReference type="EMBL" id="ABF60118.1"/>
    </source>
</evidence>
<sequence>MFSSGVMGGIVLKGYGFLCEVSFSGNSAPEMSFSMILDWASSSFLMVVTMIAFSVLVFSSFYMGSDKHKSRFSWLVLLFVLSMMMLILVPNFLILMLGWDGLGLISFLLVITYPTKESLGSGMITFITNRIGDVLFIITIAMSAYLMSWNFFDVGEGLSMLKILGFILLVGSITKSAQTPFSAWLPAAMAAPTPVSTLVHSSTLVTAGIYVLIRFMGSVPMELGFLLFILGTLTSLKGGLAAIFEMDLKKIIAMSTLSQLGLLVQCLGLGSVSICLFHLMTHALFKSLLFICAGVLIYCNKGVQDLRFIKEGLVEFPLISCWMLISCFSMMGLPFMSGFFSKDLILEMMVVKGFSLGLAFGLWVPVVITSIYSVILLSKSLFGSSVGVVSGNCMASGLSWVINVPISLLGMFSMIGGCMISNLFGASHFFFFFFSSTMKMFFFLSPMVAFCLVLILMVFIEEGGFFSEFWGSFLGKLWFSPFFSGSLIFYFLANCNNKVVKEVESGWVENCFGVRSFKLLASDLIMKFNKKGEFIGKYLSSGIIVSLVLMVFMYY</sequence>
<evidence type="ECO:0000256" key="8">
    <source>
        <dbReference type="RuleBase" id="RU003404"/>
    </source>
</evidence>
<feature type="transmembrane region" description="Helical" evidence="8">
    <location>
        <begin position="408"/>
        <end position="434"/>
    </location>
</feature>
<dbReference type="GO" id="GO:0015990">
    <property type="term" value="P:electron transport coupled proton transport"/>
    <property type="evidence" value="ECO:0007669"/>
    <property type="project" value="TreeGrafter"/>
</dbReference>
<feature type="transmembrane region" description="Helical" evidence="8">
    <location>
        <begin position="72"/>
        <end position="89"/>
    </location>
</feature>
<feature type="transmembrane region" description="Helical" evidence="8">
    <location>
        <begin position="198"/>
        <end position="217"/>
    </location>
</feature>
<gene>
    <name evidence="11" type="primary">ND5</name>
</gene>
<feature type="transmembrane region" description="Helical" evidence="8">
    <location>
        <begin position="283"/>
        <end position="300"/>
    </location>
</feature>
<protein>
    <recommendedName>
        <fullName evidence="3 8">NADH-ubiquinone oxidoreductase chain 5</fullName>
        <ecNumber evidence="2 8">7.1.1.2</ecNumber>
    </recommendedName>
</protein>
<feature type="domain" description="NADH-Ubiquinone oxidoreductase (complex I) chain 5 N-terminal" evidence="10">
    <location>
        <begin position="31"/>
        <end position="72"/>
    </location>
</feature>
<feature type="transmembrane region" description="Helical" evidence="8">
    <location>
        <begin position="223"/>
        <end position="244"/>
    </location>
</feature>
<keyword evidence="8" id="KW-0813">Transport</keyword>
<comment type="similarity">
    <text evidence="8">Belongs to the complex I subunit 5 family.</text>
</comment>
<evidence type="ECO:0000256" key="6">
    <source>
        <dbReference type="ARBA" id="ARBA00023136"/>
    </source>
</evidence>
<evidence type="ECO:0000256" key="4">
    <source>
        <dbReference type="ARBA" id="ARBA00022692"/>
    </source>
</evidence>
<dbReference type="Pfam" id="PF00361">
    <property type="entry name" value="Proton_antipo_M"/>
    <property type="match status" value="1"/>
</dbReference>
<reference evidence="11" key="1">
    <citation type="journal article" date="2006" name="Front. Zool.">
        <title>The complete sequences and gene organisation of the mitochondrial genomes of the heterodont bivalves Acanthocardia tuberculata and Hiatella arctica--and the first record for a putative Atpase subunit 8 gene in marine bivalves.</title>
        <authorList>
            <person name="Dreyer H."/>
            <person name="Steiner G."/>
        </authorList>
    </citation>
    <scope>NUCLEOTIDE SEQUENCE</scope>
</reference>
<accession>Q06SC0</accession>
<keyword evidence="8" id="KW-0830">Ubiquinone</keyword>
<dbReference type="Pfam" id="PF00662">
    <property type="entry name" value="Proton_antipo_N"/>
    <property type="match status" value="1"/>
</dbReference>
<dbReference type="AlphaFoldDB" id="Q06SC0"/>
<dbReference type="GO" id="GO:0003954">
    <property type="term" value="F:NADH dehydrogenase activity"/>
    <property type="evidence" value="ECO:0007669"/>
    <property type="project" value="TreeGrafter"/>
</dbReference>
<keyword evidence="4 8" id="KW-0812">Transmembrane</keyword>
<comment type="catalytic activity">
    <reaction evidence="7 8">
        <text>a ubiquinone + NADH + 5 H(+)(in) = a ubiquinol + NAD(+) + 4 H(+)(out)</text>
        <dbReference type="Rhea" id="RHEA:29091"/>
        <dbReference type="Rhea" id="RHEA-COMP:9565"/>
        <dbReference type="Rhea" id="RHEA-COMP:9566"/>
        <dbReference type="ChEBI" id="CHEBI:15378"/>
        <dbReference type="ChEBI" id="CHEBI:16389"/>
        <dbReference type="ChEBI" id="CHEBI:17976"/>
        <dbReference type="ChEBI" id="CHEBI:57540"/>
        <dbReference type="ChEBI" id="CHEBI:57945"/>
        <dbReference type="EC" id="7.1.1.2"/>
    </reaction>
</comment>
<feature type="transmembrane region" description="Helical" evidence="8">
    <location>
        <begin position="39"/>
        <end position="60"/>
    </location>
</feature>
<feature type="transmembrane region" description="Helical" evidence="8">
    <location>
        <begin position="95"/>
        <end position="113"/>
    </location>
</feature>
<feature type="transmembrane region" description="Helical" evidence="8">
    <location>
        <begin position="381"/>
        <end position="402"/>
    </location>
</feature>
<comment type="function">
    <text evidence="8">Core subunit of the mitochondrial membrane respiratory chain NADH dehydrogenase (Complex I) which catalyzes electron transfer from NADH through the respiratory chain, using ubiquinone as an electron acceptor. Essential for the catalytic activity and assembly of complex I.</text>
</comment>
<evidence type="ECO:0000256" key="5">
    <source>
        <dbReference type="ARBA" id="ARBA00022989"/>
    </source>
</evidence>
<comment type="subcellular location">
    <subcellularLocation>
        <location evidence="1">Membrane</location>
        <topology evidence="1">Multi-pass membrane protein</topology>
    </subcellularLocation>
</comment>
<keyword evidence="6 8" id="KW-0472">Membrane</keyword>
<evidence type="ECO:0000259" key="10">
    <source>
        <dbReference type="Pfam" id="PF00662"/>
    </source>
</evidence>
<dbReference type="GO" id="GO:0016020">
    <property type="term" value="C:membrane"/>
    <property type="evidence" value="ECO:0007669"/>
    <property type="project" value="UniProtKB-SubCell"/>
</dbReference>
<evidence type="ECO:0000256" key="1">
    <source>
        <dbReference type="ARBA" id="ARBA00004141"/>
    </source>
</evidence>
<geneLocation type="mitochondrion" evidence="11"/>
<keyword evidence="8 11" id="KW-0496">Mitochondrion</keyword>
<keyword evidence="8" id="KW-0520">NAD</keyword>
<evidence type="ECO:0000256" key="2">
    <source>
        <dbReference type="ARBA" id="ARBA00012944"/>
    </source>
</evidence>
<dbReference type="GO" id="GO:0042773">
    <property type="term" value="P:ATP synthesis coupled electron transport"/>
    <property type="evidence" value="ECO:0007669"/>
    <property type="project" value="InterPro"/>
</dbReference>
<evidence type="ECO:0000259" key="9">
    <source>
        <dbReference type="Pfam" id="PF00361"/>
    </source>
</evidence>
<evidence type="ECO:0000256" key="7">
    <source>
        <dbReference type="ARBA" id="ARBA00049551"/>
    </source>
</evidence>